<dbReference type="KEGG" id="aplc:110973593"/>
<accession>A0A8B7XHC4</accession>
<protein>
    <submittedName>
        <fullName evidence="4">Uncharacterized protein LOC110973593</fullName>
    </submittedName>
</protein>
<feature type="coiled-coil region" evidence="1">
    <location>
        <begin position="207"/>
        <end position="260"/>
    </location>
</feature>
<organism evidence="3 4">
    <name type="scientific">Acanthaster planci</name>
    <name type="common">Crown-of-thorns starfish</name>
    <dbReference type="NCBI Taxonomy" id="133434"/>
    <lineage>
        <taxon>Eukaryota</taxon>
        <taxon>Metazoa</taxon>
        <taxon>Echinodermata</taxon>
        <taxon>Eleutherozoa</taxon>
        <taxon>Asterozoa</taxon>
        <taxon>Asteroidea</taxon>
        <taxon>Valvatacea</taxon>
        <taxon>Valvatida</taxon>
        <taxon>Acanthasteridae</taxon>
        <taxon>Acanthaster</taxon>
    </lineage>
</organism>
<feature type="region of interest" description="Disordered" evidence="2">
    <location>
        <begin position="322"/>
        <end position="342"/>
    </location>
</feature>
<dbReference type="GeneID" id="110973593"/>
<gene>
    <name evidence="4" type="primary">LOC110973593</name>
</gene>
<reference evidence="4" key="1">
    <citation type="submission" date="2025-08" db="UniProtKB">
        <authorList>
            <consortium name="RefSeq"/>
        </authorList>
    </citation>
    <scope>IDENTIFICATION</scope>
</reference>
<evidence type="ECO:0000256" key="1">
    <source>
        <dbReference type="SAM" id="Coils"/>
    </source>
</evidence>
<evidence type="ECO:0000313" key="3">
    <source>
        <dbReference type="Proteomes" id="UP000694845"/>
    </source>
</evidence>
<evidence type="ECO:0000256" key="2">
    <source>
        <dbReference type="SAM" id="MobiDB-lite"/>
    </source>
</evidence>
<evidence type="ECO:0000313" key="4">
    <source>
        <dbReference type="RefSeq" id="XP_022080198.1"/>
    </source>
</evidence>
<dbReference type="AlphaFoldDB" id="A0A8B7XHC4"/>
<keyword evidence="1" id="KW-0175">Coiled coil</keyword>
<feature type="compositionally biased region" description="Polar residues" evidence="2">
    <location>
        <begin position="81"/>
        <end position="90"/>
    </location>
</feature>
<dbReference type="Proteomes" id="UP000694845">
    <property type="component" value="Unplaced"/>
</dbReference>
<feature type="region of interest" description="Disordered" evidence="2">
    <location>
        <begin position="63"/>
        <end position="90"/>
    </location>
</feature>
<dbReference type="RefSeq" id="XP_022080198.1">
    <property type="nucleotide sequence ID" value="XM_022224506.1"/>
</dbReference>
<sequence length="342" mass="38746">MGGCNQSKVLLASSPADDFSSGVIKNKSLSWKFLKNCPNRIRVAPALPEDQQTTDVPRRAIVDINKPPSPIRSRLRASHDNGPSPTFSEVSLSPYMITEDTADGDELLELETAERPPTPDLCILGTPLFAKKISNKKKLHARQESQEILCELRNAGIVVRPETRAGGVAYEYFVKEKFGLLKKPPARLEKLKKAKKMREARGDAKLREEIDSRMQIAEERRKNVLDKVRIQQTQHLVLDIRRARDNSAALEEEKMQATAERLQQKEIMSQVMQGRATVNRDLRNMQKKHHHTEVRLRAALNKTAKKDEELCEARKIIVVSPMRGVEQDQSEEEEMAGEPMSN</sequence>
<proteinExistence type="predicted"/>
<dbReference type="OrthoDB" id="9940536at2759"/>
<name>A0A8B7XHC4_ACAPL</name>
<keyword evidence="3" id="KW-1185">Reference proteome</keyword>